<keyword evidence="6 7" id="KW-0472">Membrane</keyword>
<dbReference type="PATRIC" id="fig|1415166.3.peg.7505"/>
<dbReference type="eggNOG" id="COG0600">
    <property type="taxonomic scope" value="Bacteria"/>
</dbReference>
<evidence type="ECO:0000259" key="8">
    <source>
        <dbReference type="PROSITE" id="PS50928"/>
    </source>
</evidence>
<feature type="transmembrane region" description="Helical" evidence="7">
    <location>
        <begin position="96"/>
        <end position="116"/>
    </location>
</feature>
<comment type="subcellular location">
    <subcellularLocation>
        <location evidence="1 7">Cell membrane</location>
        <topology evidence="1 7">Multi-pass membrane protein</topology>
    </subcellularLocation>
</comment>
<dbReference type="InterPro" id="IPR000515">
    <property type="entry name" value="MetI-like"/>
</dbReference>
<dbReference type="PANTHER" id="PTHR30151">
    <property type="entry name" value="ALKANE SULFONATE ABC TRANSPORTER-RELATED, MEMBRANE SUBUNIT"/>
    <property type="match status" value="1"/>
</dbReference>
<feature type="transmembrane region" description="Helical" evidence="7">
    <location>
        <begin position="151"/>
        <end position="174"/>
    </location>
</feature>
<feature type="transmembrane region" description="Helical" evidence="7">
    <location>
        <begin position="241"/>
        <end position="261"/>
    </location>
</feature>
<dbReference type="RefSeq" id="WP_025353345.1">
    <property type="nucleotide sequence ID" value="NZ_CP006850.1"/>
</dbReference>
<evidence type="ECO:0000313" key="10">
    <source>
        <dbReference type="Proteomes" id="UP000019150"/>
    </source>
</evidence>
<evidence type="ECO:0000313" key="9">
    <source>
        <dbReference type="EMBL" id="AHH22069.1"/>
    </source>
</evidence>
<evidence type="ECO:0000256" key="7">
    <source>
        <dbReference type="RuleBase" id="RU363032"/>
    </source>
</evidence>
<dbReference type="Gene3D" id="1.10.3720.10">
    <property type="entry name" value="MetI-like"/>
    <property type="match status" value="1"/>
</dbReference>
<keyword evidence="5 7" id="KW-1133">Transmembrane helix</keyword>
<dbReference type="KEGG" id="nno:NONO_c73120"/>
<evidence type="ECO:0000256" key="6">
    <source>
        <dbReference type="ARBA" id="ARBA00023136"/>
    </source>
</evidence>
<dbReference type="AlphaFoldDB" id="W5TSD2"/>
<feature type="domain" description="ABC transmembrane type-1" evidence="8">
    <location>
        <begin position="85"/>
        <end position="269"/>
    </location>
</feature>
<dbReference type="PANTHER" id="PTHR30151:SF38">
    <property type="entry name" value="ALIPHATIC SULFONATES TRANSPORT PERMEASE PROTEIN SSUC-RELATED"/>
    <property type="match status" value="1"/>
</dbReference>
<organism evidence="9 10">
    <name type="scientific">Nocardia nova SH22a</name>
    <dbReference type="NCBI Taxonomy" id="1415166"/>
    <lineage>
        <taxon>Bacteria</taxon>
        <taxon>Bacillati</taxon>
        <taxon>Actinomycetota</taxon>
        <taxon>Actinomycetes</taxon>
        <taxon>Mycobacteriales</taxon>
        <taxon>Nocardiaceae</taxon>
        <taxon>Nocardia</taxon>
    </lineage>
</organism>
<protein>
    <submittedName>
        <fullName evidence="9">Putative ABC transporter, permease</fullName>
    </submittedName>
</protein>
<dbReference type="GO" id="GO:0055085">
    <property type="term" value="P:transmembrane transport"/>
    <property type="evidence" value="ECO:0007669"/>
    <property type="project" value="InterPro"/>
</dbReference>
<sequence length="281" mass="29934">MAVVSTHVPPLITAGAGFTARPARRRLGLRRQIPFARLVGVVVVLAAWAAASHYGLLDPRKLAAPWTVVETGWDLAWNGQLIANIGNSLQRAGTGLGLGVVLGTTLALVSGLSRIGESAVDGVVQLKRSIPTLGLVPLMILWLGIGDSFKIILIMLGVAVTLYVPTHAALTGIDRRLVELSEIQSVSRFDFIRQVVIPGSLPGFFLGLRLAVTGAWLSLVVVESVNATDGLGKMMQDAQNYGQADVILVCLAVYGVFGLVADSTIRILERKALSWRRTLAD</sequence>
<dbReference type="HOGENOM" id="CLU_046113_1_1_11"/>
<dbReference type="InterPro" id="IPR035906">
    <property type="entry name" value="MetI-like_sf"/>
</dbReference>
<keyword evidence="10" id="KW-1185">Reference proteome</keyword>
<dbReference type="SUPFAM" id="SSF161098">
    <property type="entry name" value="MetI-like"/>
    <property type="match status" value="1"/>
</dbReference>
<evidence type="ECO:0000256" key="2">
    <source>
        <dbReference type="ARBA" id="ARBA00022448"/>
    </source>
</evidence>
<feature type="transmembrane region" description="Helical" evidence="7">
    <location>
        <begin position="35"/>
        <end position="56"/>
    </location>
</feature>
<name>W5TSD2_9NOCA</name>
<dbReference type="EMBL" id="CP006850">
    <property type="protein sequence ID" value="AHH22069.1"/>
    <property type="molecule type" value="Genomic_DNA"/>
</dbReference>
<evidence type="ECO:0000256" key="4">
    <source>
        <dbReference type="ARBA" id="ARBA00022692"/>
    </source>
</evidence>
<dbReference type="CDD" id="cd06261">
    <property type="entry name" value="TM_PBP2"/>
    <property type="match status" value="1"/>
</dbReference>
<feature type="transmembrane region" description="Helical" evidence="7">
    <location>
        <begin position="195"/>
        <end position="221"/>
    </location>
</feature>
<proteinExistence type="inferred from homology"/>
<comment type="similarity">
    <text evidence="7">Belongs to the binding-protein-dependent transport system permease family.</text>
</comment>
<keyword evidence="3" id="KW-1003">Cell membrane</keyword>
<dbReference type="PROSITE" id="PS50928">
    <property type="entry name" value="ABC_TM1"/>
    <property type="match status" value="1"/>
</dbReference>
<evidence type="ECO:0000256" key="1">
    <source>
        <dbReference type="ARBA" id="ARBA00004651"/>
    </source>
</evidence>
<dbReference type="OrthoDB" id="9796361at2"/>
<keyword evidence="4 7" id="KW-0812">Transmembrane</keyword>
<evidence type="ECO:0000256" key="5">
    <source>
        <dbReference type="ARBA" id="ARBA00022989"/>
    </source>
</evidence>
<evidence type="ECO:0000256" key="3">
    <source>
        <dbReference type="ARBA" id="ARBA00022475"/>
    </source>
</evidence>
<accession>W5TSD2</accession>
<dbReference type="GO" id="GO:0005886">
    <property type="term" value="C:plasma membrane"/>
    <property type="evidence" value="ECO:0007669"/>
    <property type="project" value="UniProtKB-SubCell"/>
</dbReference>
<dbReference type="Pfam" id="PF00528">
    <property type="entry name" value="BPD_transp_1"/>
    <property type="match status" value="1"/>
</dbReference>
<feature type="transmembrane region" description="Helical" evidence="7">
    <location>
        <begin position="128"/>
        <end position="145"/>
    </location>
</feature>
<keyword evidence="2 7" id="KW-0813">Transport</keyword>
<dbReference type="Proteomes" id="UP000019150">
    <property type="component" value="Chromosome"/>
</dbReference>
<reference evidence="9 10" key="1">
    <citation type="journal article" date="2014" name="Appl. Environ. Microbiol.">
        <title>Insights into the Microbial Degradation of Rubber and Gutta-Percha by Analysis of the Complete Genome of Nocardia nova SH22a.</title>
        <authorList>
            <person name="Luo Q."/>
            <person name="Hiessl S."/>
            <person name="Poehlein A."/>
            <person name="Daniel R."/>
            <person name="Steinbuchel A."/>
        </authorList>
    </citation>
    <scope>NUCLEOTIDE SEQUENCE [LARGE SCALE GENOMIC DNA]</scope>
    <source>
        <strain evidence="9">SH22a</strain>
    </source>
</reference>
<gene>
    <name evidence="9" type="ORF">NONO_c73120</name>
</gene>
<dbReference type="STRING" id="1415166.NONO_c73120"/>